<feature type="domain" description="CBM2" evidence="6">
    <location>
        <begin position="348"/>
        <end position="457"/>
    </location>
</feature>
<evidence type="ECO:0000256" key="4">
    <source>
        <dbReference type="ARBA" id="ARBA00023326"/>
    </source>
</evidence>
<keyword evidence="1" id="KW-0732">Signal</keyword>
<dbReference type="SMART" id="SM00637">
    <property type="entry name" value="CBD_II"/>
    <property type="match status" value="1"/>
</dbReference>
<dbReference type="PROSITE" id="PS00561">
    <property type="entry name" value="CBM2_A"/>
    <property type="match status" value="1"/>
</dbReference>
<protein>
    <submittedName>
        <fullName evidence="7">Cellulose binding domain-containing protein</fullName>
    </submittedName>
</protein>
<dbReference type="InterPro" id="IPR018366">
    <property type="entry name" value="CBM2_CS"/>
</dbReference>
<dbReference type="Proteomes" id="UP001596137">
    <property type="component" value="Unassembled WGS sequence"/>
</dbReference>
<keyword evidence="2" id="KW-0378">Hydrolase</keyword>
<evidence type="ECO:0000313" key="7">
    <source>
        <dbReference type="EMBL" id="MFC6086952.1"/>
    </source>
</evidence>
<evidence type="ECO:0000313" key="8">
    <source>
        <dbReference type="Proteomes" id="UP001596137"/>
    </source>
</evidence>
<dbReference type="Gene3D" id="2.60.40.290">
    <property type="match status" value="1"/>
</dbReference>
<evidence type="ECO:0000259" key="6">
    <source>
        <dbReference type="PROSITE" id="PS51173"/>
    </source>
</evidence>
<proteinExistence type="predicted"/>
<dbReference type="Pfam" id="PF00553">
    <property type="entry name" value="CBM_2"/>
    <property type="match status" value="1"/>
</dbReference>
<sequence>MIDRVLSRPLRGLLVFLCVAALVAAGTAWRAYAVPDTSAPVTGNSTYFDALGSPYGGCGLPQAQLDSPHFVALNVYNTPGDYAFYPRPIPPAQAARIGLWDNGRNCGRFVRVSIGDFCTGVNDGAAGQAFCRNGSWVSDAYNGATLTMIVADSCGDPNGWCRDDPYHLDLAKNSINQFVRNGAPVGDLLPNHYNNRRVTWSFVPAPDYTGDIRIGFMQGAQRYWPAIAVSHLANGIHGVEYFAGGTWQPAQMNSDMGQSFIIAPLVTAGTDYRIRVRDVTDALINGGREYSFSLPTSCGTQCSAAYTAATYTTSGGGTASPTVTVTPTVTPTVSPTPTLTPTPTATPTPTTGAQCRVTYAANDWGGGFSATLTFTNTGTIPINSWTLRFAFPGNQRVGQGWSATWSQSGAQVTATNLSWNGSLPPGGSLQIGFNGTYTGTNARPTSYTLNGVACALA</sequence>
<dbReference type="PANTHER" id="PTHR31836:SF21">
    <property type="entry name" value="EXPANSIN-LIKE PROTEIN 7"/>
    <property type="match status" value="1"/>
</dbReference>
<accession>A0ABW1NX86</accession>
<name>A0ABW1NX86_9ACTN</name>
<comment type="caution">
    <text evidence="7">The sequence shown here is derived from an EMBL/GenBank/DDBJ whole genome shotgun (WGS) entry which is preliminary data.</text>
</comment>
<evidence type="ECO:0000256" key="1">
    <source>
        <dbReference type="ARBA" id="ARBA00022729"/>
    </source>
</evidence>
<evidence type="ECO:0000256" key="3">
    <source>
        <dbReference type="ARBA" id="ARBA00023295"/>
    </source>
</evidence>
<dbReference type="InterPro" id="IPR036908">
    <property type="entry name" value="RlpA-like_sf"/>
</dbReference>
<keyword evidence="8" id="KW-1185">Reference proteome</keyword>
<dbReference type="EMBL" id="JBHSRF010000108">
    <property type="protein sequence ID" value="MFC6086952.1"/>
    <property type="molecule type" value="Genomic_DNA"/>
</dbReference>
<organism evidence="7 8">
    <name type="scientific">Sphaerisporangium aureirubrum</name>
    <dbReference type="NCBI Taxonomy" id="1544736"/>
    <lineage>
        <taxon>Bacteria</taxon>
        <taxon>Bacillati</taxon>
        <taxon>Actinomycetota</taxon>
        <taxon>Actinomycetes</taxon>
        <taxon>Streptosporangiales</taxon>
        <taxon>Streptosporangiaceae</taxon>
        <taxon>Sphaerisporangium</taxon>
    </lineage>
</organism>
<dbReference type="RefSeq" id="WP_380762666.1">
    <property type="nucleotide sequence ID" value="NZ_JBHSRF010000108.1"/>
</dbReference>
<feature type="region of interest" description="Disordered" evidence="5">
    <location>
        <begin position="330"/>
        <end position="351"/>
    </location>
</feature>
<evidence type="ECO:0000256" key="2">
    <source>
        <dbReference type="ARBA" id="ARBA00022801"/>
    </source>
</evidence>
<dbReference type="SUPFAM" id="SSF50685">
    <property type="entry name" value="Barwin-like endoglucanases"/>
    <property type="match status" value="1"/>
</dbReference>
<dbReference type="Gene3D" id="2.60.40.760">
    <property type="entry name" value="Expansin, cellulose-binding-like domain"/>
    <property type="match status" value="1"/>
</dbReference>
<dbReference type="InterPro" id="IPR008965">
    <property type="entry name" value="CBM2/CBM3_carb-bd_dom_sf"/>
</dbReference>
<keyword evidence="3" id="KW-0326">Glycosidase</keyword>
<dbReference type="InterPro" id="IPR036749">
    <property type="entry name" value="Expansin_CBD_sf"/>
</dbReference>
<gene>
    <name evidence="7" type="ORF">ACFP1K_37705</name>
</gene>
<dbReference type="PANTHER" id="PTHR31836">
    <property type="match status" value="1"/>
</dbReference>
<evidence type="ECO:0000256" key="5">
    <source>
        <dbReference type="SAM" id="MobiDB-lite"/>
    </source>
</evidence>
<dbReference type="PROSITE" id="PS51173">
    <property type="entry name" value="CBM2"/>
    <property type="match status" value="1"/>
</dbReference>
<reference evidence="8" key="1">
    <citation type="journal article" date="2019" name="Int. J. Syst. Evol. Microbiol.">
        <title>The Global Catalogue of Microorganisms (GCM) 10K type strain sequencing project: providing services to taxonomists for standard genome sequencing and annotation.</title>
        <authorList>
            <consortium name="The Broad Institute Genomics Platform"/>
            <consortium name="The Broad Institute Genome Sequencing Center for Infectious Disease"/>
            <person name="Wu L."/>
            <person name="Ma J."/>
        </authorList>
    </citation>
    <scope>NUCLEOTIDE SEQUENCE [LARGE SCALE GENOMIC DNA]</scope>
    <source>
        <strain evidence="8">JCM 30346</strain>
    </source>
</reference>
<keyword evidence="4" id="KW-0624">Polysaccharide degradation</keyword>
<dbReference type="InterPro" id="IPR051477">
    <property type="entry name" value="Expansin_CellWall"/>
</dbReference>
<dbReference type="InterPro" id="IPR001919">
    <property type="entry name" value="CBD2"/>
</dbReference>
<dbReference type="InterPro" id="IPR012291">
    <property type="entry name" value="CBM2_carb-bd_dom_sf"/>
</dbReference>
<dbReference type="SUPFAM" id="SSF49384">
    <property type="entry name" value="Carbohydrate-binding domain"/>
    <property type="match status" value="1"/>
</dbReference>
<keyword evidence="4" id="KW-0119">Carbohydrate metabolism</keyword>